<dbReference type="InterPro" id="IPR050172">
    <property type="entry name" value="SsuD_RutA_monooxygenase"/>
</dbReference>
<evidence type="ECO:0000313" key="6">
    <source>
        <dbReference type="EMBL" id="GAA3192012.1"/>
    </source>
</evidence>
<feature type="domain" description="Luciferase-like" evidence="5">
    <location>
        <begin position="22"/>
        <end position="233"/>
    </location>
</feature>
<proteinExistence type="predicted"/>
<dbReference type="InterPro" id="IPR011251">
    <property type="entry name" value="Luciferase-like_dom"/>
</dbReference>
<dbReference type="SUPFAM" id="SSF51679">
    <property type="entry name" value="Bacterial luciferase-like"/>
    <property type="match status" value="1"/>
</dbReference>
<dbReference type="Proteomes" id="UP001501237">
    <property type="component" value="Unassembled WGS sequence"/>
</dbReference>
<keyword evidence="7" id="KW-1185">Reference proteome</keyword>
<reference evidence="7" key="1">
    <citation type="journal article" date="2019" name="Int. J. Syst. Evol. Microbiol.">
        <title>The Global Catalogue of Microorganisms (GCM) 10K type strain sequencing project: providing services to taxonomists for standard genome sequencing and annotation.</title>
        <authorList>
            <consortium name="The Broad Institute Genomics Platform"/>
            <consortium name="The Broad Institute Genome Sequencing Center for Infectious Disease"/>
            <person name="Wu L."/>
            <person name="Ma J."/>
        </authorList>
    </citation>
    <scope>NUCLEOTIDE SEQUENCE [LARGE SCALE GENOMIC DNA]</scope>
    <source>
        <strain evidence="7">JCM 9377</strain>
    </source>
</reference>
<dbReference type="RefSeq" id="WP_344821050.1">
    <property type="nucleotide sequence ID" value="NZ_BAAAUV010000001.1"/>
</dbReference>
<evidence type="ECO:0000313" key="7">
    <source>
        <dbReference type="Proteomes" id="UP001501237"/>
    </source>
</evidence>
<keyword evidence="3" id="KW-0560">Oxidoreductase</keyword>
<name>A0ABP6PVF3_9ACTN</name>
<organism evidence="6 7">
    <name type="scientific">Actinocorallia longicatena</name>
    <dbReference type="NCBI Taxonomy" id="111803"/>
    <lineage>
        <taxon>Bacteria</taxon>
        <taxon>Bacillati</taxon>
        <taxon>Actinomycetota</taxon>
        <taxon>Actinomycetes</taxon>
        <taxon>Streptosporangiales</taxon>
        <taxon>Thermomonosporaceae</taxon>
        <taxon>Actinocorallia</taxon>
    </lineage>
</organism>
<dbReference type="InterPro" id="IPR022480">
    <property type="entry name" value="F420_MSMEG2906"/>
</dbReference>
<dbReference type="PANTHER" id="PTHR42847:SF8">
    <property type="entry name" value="CONSERVED PROTEIN"/>
    <property type="match status" value="1"/>
</dbReference>
<evidence type="ECO:0000256" key="3">
    <source>
        <dbReference type="ARBA" id="ARBA00023002"/>
    </source>
</evidence>
<dbReference type="NCBIfam" id="TIGR03856">
    <property type="entry name" value="F420_MSMEG_2906"/>
    <property type="match status" value="1"/>
</dbReference>
<evidence type="ECO:0000256" key="4">
    <source>
        <dbReference type="ARBA" id="ARBA00023033"/>
    </source>
</evidence>
<sequence>MTRTVRVGAHIWPGGVRDYPTWRAAVLRAEELGADLVFGYDHFHRPAVRRTATGIAIEPVQPDVANFEAWTSLASWAEITKRAEIGVLVTGIGYRNPDLLADMARTVDHISGGRLVLGVGAGWYEKDYRVYGYDYGTLRARMDLFAEGVARIEHRLENLTPPPLRRIPILIGGAGEQRTLPLVGRHAHIWHSGLDLETFRRKNDLVKQHAAAAGRDDGLIERATNWTTAPAADSLLSEGVTLHVTELKPTDAGYDFTTLTEMLAWRDACR</sequence>
<keyword evidence="1" id="KW-0285">Flavoprotein</keyword>
<evidence type="ECO:0000256" key="1">
    <source>
        <dbReference type="ARBA" id="ARBA00022630"/>
    </source>
</evidence>
<accession>A0ABP6PVF3</accession>
<protein>
    <submittedName>
        <fullName evidence="6">LLM class F420-dependent oxidoreductase</fullName>
    </submittedName>
</protein>
<gene>
    <name evidence="6" type="ORF">GCM10010468_00630</name>
</gene>
<dbReference type="Gene3D" id="3.20.20.30">
    <property type="entry name" value="Luciferase-like domain"/>
    <property type="match status" value="1"/>
</dbReference>
<keyword evidence="2" id="KW-0288">FMN</keyword>
<keyword evidence="4" id="KW-0503">Monooxygenase</keyword>
<evidence type="ECO:0000256" key="2">
    <source>
        <dbReference type="ARBA" id="ARBA00022643"/>
    </source>
</evidence>
<dbReference type="InterPro" id="IPR036661">
    <property type="entry name" value="Luciferase-like_sf"/>
</dbReference>
<dbReference type="PANTHER" id="PTHR42847">
    <property type="entry name" value="ALKANESULFONATE MONOOXYGENASE"/>
    <property type="match status" value="1"/>
</dbReference>
<comment type="caution">
    <text evidence="6">The sequence shown here is derived from an EMBL/GenBank/DDBJ whole genome shotgun (WGS) entry which is preliminary data.</text>
</comment>
<evidence type="ECO:0000259" key="5">
    <source>
        <dbReference type="Pfam" id="PF00296"/>
    </source>
</evidence>
<dbReference type="EMBL" id="BAAAUV010000001">
    <property type="protein sequence ID" value="GAA3192012.1"/>
    <property type="molecule type" value="Genomic_DNA"/>
</dbReference>
<dbReference type="Pfam" id="PF00296">
    <property type="entry name" value="Bac_luciferase"/>
    <property type="match status" value="1"/>
</dbReference>